<feature type="chain" id="PRO_5022179931" description="PEP-CTERM protein-sorting domain-containing protein" evidence="1">
    <location>
        <begin position="28"/>
        <end position="602"/>
    </location>
</feature>
<feature type="signal peptide" evidence="1">
    <location>
        <begin position="1"/>
        <end position="27"/>
    </location>
</feature>
<sequence precursor="true">MRRSITGSMHVALTALGLMLWATHAAAQVEVVWVGADPGNSNFDGDFNVADYWDHPSINGPFVPEGIYDEIAIINNGGTATVSGSVPVQGSLSVSNGTLAVGSGGSIQVAAVDTVDGNSDPTGVFTSGAATFGGNGVLSIANGGAFEAESLSLSGLLQQQITSTGLTAIQVGQSVNLGGNLEIDFSGFTPSSSGSWALIEANSVSGSFVDISAPGVTLQEGLFWGTRTVSVGGGREAAELFVDTQLVLEVDADSGGVATIKSPVAGFPVSIEGYRIRSAAGGLNPAGWNSLDDLDGPGNDDGGWRETPGTANQLAELNQDGASSIDDAGVSLGTIFMPGSPSAFREAVPGTDLVFDYTLADGSVRQGLVNINSSYVNDLVLTVDPTDGDVKLSNPSGFAVEIEAYEIKSSMDSLVPGGWTSLDDADGAGSNDGGWRETPGSSSYLAELNEDSTLAVSAAGKNLGSIYDFATDARDLVFTFLMAGETEPLMGTVLYQEFTPSAADLGDFNGDGLVNLADYTVWRDNLGGSASALNGNGSGSSVVTAADYEIWKDNFGADYTNGLSAVASSNVPEPNTALLVALVVGGYFAMQVVRPKRGRATI</sequence>
<dbReference type="InterPro" id="IPR018247">
    <property type="entry name" value="EF_Hand_1_Ca_BS"/>
</dbReference>
<name>A0A518AK40_9BACT</name>
<organism evidence="2 3">
    <name type="scientific">Aeoliella mucimassa</name>
    <dbReference type="NCBI Taxonomy" id="2527972"/>
    <lineage>
        <taxon>Bacteria</taxon>
        <taxon>Pseudomonadati</taxon>
        <taxon>Planctomycetota</taxon>
        <taxon>Planctomycetia</taxon>
        <taxon>Pirellulales</taxon>
        <taxon>Lacipirellulaceae</taxon>
        <taxon>Aeoliella</taxon>
    </lineage>
</organism>
<dbReference type="PROSITE" id="PS00018">
    <property type="entry name" value="EF_HAND_1"/>
    <property type="match status" value="1"/>
</dbReference>
<gene>
    <name evidence="2" type="ORF">Pan181_12300</name>
</gene>
<reference evidence="2 3" key="1">
    <citation type="submission" date="2019-02" db="EMBL/GenBank/DDBJ databases">
        <title>Deep-cultivation of Planctomycetes and their phenomic and genomic characterization uncovers novel biology.</title>
        <authorList>
            <person name="Wiegand S."/>
            <person name="Jogler M."/>
            <person name="Boedeker C."/>
            <person name="Pinto D."/>
            <person name="Vollmers J."/>
            <person name="Rivas-Marin E."/>
            <person name="Kohn T."/>
            <person name="Peeters S.H."/>
            <person name="Heuer A."/>
            <person name="Rast P."/>
            <person name="Oberbeckmann S."/>
            <person name="Bunk B."/>
            <person name="Jeske O."/>
            <person name="Meyerdierks A."/>
            <person name="Storesund J.E."/>
            <person name="Kallscheuer N."/>
            <person name="Luecker S."/>
            <person name="Lage O.M."/>
            <person name="Pohl T."/>
            <person name="Merkel B.J."/>
            <person name="Hornburger P."/>
            <person name="Mueller R.-W."/>
            <person name="Bruemmer F."/>
            <person name="Labrenz M."/>
            <person name="Spormann A.M."/>
            <person name="Op den Camp H."/>
            <person name="Overmann J."/>
            <person name="Amann R."/>
            <person name="Jetten M.S.M."/>
            <person name="Mascher T."/>
            <person name="Medema M.H."/>
            <person name="Devos D.P."/>
            <person name="Kaster A.-K."/>
            <person name="Ovreas L."/>
            <person name="Rohde M."/>
            <person name="Galperin M.Y."/>
            <person name="Jogler C."/>
        </authorList>
    </citation>
    <scope>NUCLEOTIDE SEQUENCE [LARGE SCALE GENOMIC DNA]</scope>
    <source>
        <strain evidence="2 3">Pan181</strain>
    </source>
</reference>
<keyword evidence="1" id="KW-0732">Signal</keyword>
<dbReference type="KEGG" id="amuc:Pan181_12300"/>
<protein>
    <recommendedName>
        <fullName evidence="4">PEP-CTERM protein-sorting domain-containing protein</fullName>
    </recommendedName>
</protein>
<keyword evidence="3" id="KW-1185">Reference proteome</keyword>
<evidence type="ECO:0008006" key="4">
    <source>
        <dbReference type="Google" id="ProtNLM"/>
    </source>
</evidence>
<evidence type="ECO:0000256" key="1">
    <source>
        <dbReference type="SAM" id="SignalP"/>
    </source>
</evidence>
<dbReference type="EMBL" id="CP036278">
    <property type="protein sequence ID" value="QDU55044.1"/>
    <property type="molecule type" value="Genomic_DNA"/>
</dbReference>
<evidence type="ECO:0000313" key="3">
    <source>
        <dbReference type="Proteomes" id="UP000315750"/>
    </source>
</evidence>
<dbReference type="Proteomes" id="UP000315750">
    <property type="component" value="Chromosome"/>
</dbReference>
<accession>A0A518AK40</accession>
<dbReference type="RefSeq" id="WP_145245946.1">
    <property type="nucleotide sequence ID" value="NZ_CP036278.1"/>
</dbReference>
<evidence type="ECO:0000313" key="2">
    <source>
        <dbReference type="EMBL" id="QDU55044.1"/>
    </source>
</evidence>
<proteinExistence type="predicted"/>
<dbReference type="AlphaFoldDB" id="A0A518AK40"/>